<dbReference type="PROSITE" id="PS00036">
    <property type="entry name" value="BZIP_BASIC"/>
    <property type="match status" value="1"/>
</dbReference>
<evidence type="ECO:0000256" key="6">
    <source>
        <dbReference type="SAM" id="Coils"/>
    </source>
</evidence>
<dbReference type="PANTHER" id="PTHR46324:SF3">
    <property type="entry name" value="BASIC LEUCINE ZIPPER 43-RELATED"/>
    <property type="match status" value="1"/>
</dbReference>
<dbReference type="CDD" id="cd14702">
    <property type="entry name" value="bZIP_plant_GBF1"/>
    <property type="match status" value="1"/>
</dbReference>
<dbReference type="PANTHER" id="PTHR46324">
    <property type="entry name" value="BASIC LEUCINE ZIPPER 43-RELATED"/>
    <property type="match status" value="1"/>
</dbReference>
<dbReference type="GO" id="GO:0005634">
    <property type="term" value="C:nucleus"/>
    <property type="evidence" value="ECO:0007669"/>
    <property type="project" value="UniProtKB-SubCell"/>
</dbReference>
<evidence type="ECO:0000313" key="10">
    <source>
        <dbReference type="Proteomes" id="UP000326396"/>
    </source>
</evidence>
<dbReference type="AlphaFoldDB" id="A0A5N6PTM5"/>
<comment type="subcellular location">
    <subcellularLocation>
        <location evidence="1">Nucleus</location>
    </subcellularLocation>
</comment>
<protein>
    <recommendedName>
        <fullName evidence="8">BZIP domain-containing protein</fullName>
    </recommendedName>
</protein>
<evidence type="ECO:0000256" key="7">
    <source>
        <dbReference type="SAM" id="MobiDB-lite"/>
    </source>
</evidence>
<dbReference type="GO" id="GO:0046983">
    <property type="term" value="F:protein dimerization activity"/>
    <property type="evidence" value="ECO:0007669"/>
    <property type="project" value="UniProtKB-ARBA"/>
</dbReference>
<proteinExistence type="predicted"/>
<gene>
    <name evidence="9" type="ORF">E3N88_03980</name>
</gene>
<dbReference type="InterPro" id="IPR044521">
    <property type="entry name" value="AtbZIP8/43"/>
</dbReference>
<dbReference type="Gene3D" id="1.20.5.170">
    <property type="match status" value="1"/>
</dbReference>
<dbReference type="GO" id="GO:0003677">
    <property type="term" value="F:DNA binding"/>
    <property type="evidence" value="ECO:0007669"/>
    <property type="project" value="UniProtKB-KW"/>
</dbReference>
<evidence type="ECO:0000256" key="5">
    <source>
        <dbReference type="ARBA" id="ARBA00023242"/>
    </source>
</evidence>
<keyword evidence="6" id="KW-0175">Coiled coil</keyword>
<keyword evidence="3" id="KW-0238">DNA-binding</keyword>
<evidence type="ECO:0000256" key="1">
    <source>
        <dbReference type="ARBA" id="ARBA00004123"/>
    </source>
</evidence>
<evidence type="ECO:0000256" key="4">
    <source>
        <dbReference type="ARBA" id="ARBA00023163"/>
    </source>
</evidence>
<keyword evidence="4" id="KW-0804">Transcription</keyword>
<feature type="coiled-coil region" evidence="6">
    <location>
        <begin position="124"/>
        <end position="165"/>
    </location>
</feature>
<organism evidence="9 10">
    <name type="scientific">Mikania micrantha</name>
    <name type="common">bitter vine</name>
    <dbReference type="NCBI Taxonomy" id="192012"/>
    <lineage>
        <taxon>Eukaryota</taxon>
        <taxon>Viridiplantae</taxon>
        <taxon>Streptophyta</taxon>
        <taxon>Embryophyta</taxon>
        <taxon>Tracheophyta</taxon>
        <taxon>Spermatophyta</taxon>
        <taxon>Magnoliopsida</taxon>
        <taxon>eudicotyledons</taxon>
        <taxon>Gunneridae</taxon>
        <taxon>Pentapetalae</taxon>
        <taxon>asterids</taxon>
        <taxon>campanulids</taxon>
        <taxon>Asterales</taxon>
        <taxon>Asteraceae</taxon>
        <taxon>Asteroideae</taxon>
        <taxon>Heliantheae alliance</taxon>
        <taxon>Eupatorieae</taxon>
        <taxon>Mikania</taxon>
    </lineage>
</organism>
<dbReference type="FunFam" id="1.20.5.170:FF:000020">
    <property type="entry name" value="BZIP transcription factor"/>
    <property type="match status" value="1"/>
</dbReference>
<dbReference type="Pfam" id="PF00170">
    <property type="entry name" value="bZIP_1"/>
    <property type="match status" value="1"/>
</dbReference>
<keyword evidence="2" id="KW-0805">Transcription regulation</keyword>
<feature type="domain" description="BZIP" evidence="8">
    <location>
        <begin position="85"/>
        <end position="148"/>
    </location>
</feature>
<keyword evidence="5" id="KW-0539">Nucleus</keyword>
<feature type="region of interest" description="Disordered" evidence="7">
    <location>
        <begin position="62"/>
        <end position="106"/>
    </location>
</feature>
<accession>A0A5N6PTM5</accession>
<comment type="caution">
    <text evidence="9">The sequence shown here is derived from an EMBL/GenBank/DDBJ whole genome shotgun (WGS) entry which is preliminary data.</text>
</comment>
<dbReference type="PROSITE" id="PS50217">
    <property type="entry name" value="BZIP"/>
    <property type="match status" value="1"/>
</dbReference>
<dbReference type="InterPro" id="IPR004827">
    <property type="entry name" value="bZIP"/>
</dbReference>
<dbReference type="SUPFAM" id="SSF57959">
    <property type="entry name" value="Leucine zipper domain"/>
    <property type="match status" value="1"/>
</dbReference>
<keyword evidence="10" id="KW-1185">Reference proteome</keyword>
<name>A0A5N6PTM5_9ASTR</name>
<dbReference type="SMART" id="SM00338">
    <property type="entry name" value="BRLZ"/>
    <property type="match status" value="1"/>
</dbReference>
<dbReference type="GO" id="GO:0003700">
    <property type="term" value="F:DNA-binding transcription factor activity"/>
    <property type="evidence" value="ECO:0007669"/>
    <property type="project" value="InterPro"/>
</dbReference>
<dbReference type="Proteomes" id="UP000326396">
    <property type="component" value="Linkage Group LG10"/>
</dbReference>
<sequence length="197" mass="22926">MTGNYDLAHEYEDPSFNVSTNFTTLQNELSSSVHLQTSFPYFDHQQPNINLHIPMVSFCPQSSSLSNNNSSASDEADENHTSIINERKQRRMLSNRESARRSRVRKQKQLDELCTHVAWLSKENHGLMEKLNRLSETLELLIQENDRLKKESMELRQLISEAQLTRTHTYFRDLDDDQEEVWVASCNTVNHKAQSTK</sequence>
<dbReference type="InterPro" id="IPR046347">
    <property type="entry name" value="bZIP_sf"/>
</dbReference>
<evidence type="ECO:0000259" key="8">
    <source>
        <dbReference type="PROSITE" id="PS50217"/>
    </source>
</evidence>
<evidence type="ECO:0000313" key="9">
    <source>
        <dbReference type="EMBL" id="KAD7116712.1"/>
    </source>
</evidence>
<dbReference type="OrthoDB" id="551672at2759"/>
<dbReference type="EMBL" id="SZYD01000002">
    <property type="protein sequence ID" value="KAD7116712.1"/>
    <property type="molecule type" value="Genomic_DNA"/>
</dbReference>
<reference evidence="9 10" key="1">
    <citation type="submission" date="2019-05" db="EMBL/GenBank/DDBJ databases">
        <title>Mikania micrantha, genome provides insights into the molecular mechanism of rapid growth.</title>
        <authorList>
            <person name="Liu B."/>
        </authorList>
    </citation>
    <scope>NUCLEOTIDE SEQUENCE [LARGE SCALE GENOMIC DNA]</scope>
    <source>
        <strain evidence="9">NLD-2019</strain>
        <tissue evidence="9">Leaf</tissue>
    </source>
</reference>
<dbReference type="InterPro" id="IPR045314">
    <property type="entry name" value="bZIP_plant_GBF1"/>
</dbReference>
<feature type="compositionally biased region" description="Low complexity" evidence="7">
    <location>
        <begin position="62"/>
        <end position="73"/>
    </location>
</feature>
<evidence type="ECO:0000256" key="3">
    <source>
        <dbReference type="ARBA" id="ARBA00023125"/>
    </source>
</evidence>
<evidence type="ECO:0000256" key="2">
    <source>
        <dbReference type="ARBA" id="ARBA00023015"/>
    </source>
</evidence>